<dbReference type="Proteomes" id="UP000681722">
    <property type="component" value="Unassembled WGS sequence"/>
</dbReference>
<evidence type="ECO:0000313" key="1">
    <source>
        <dbReference type="EMBL" id="CAF1577199.1"/>
    </source>
</evidence>
<evidence type="ECO:0000313" key="3">
    <source>
        <dbReference type="Proteomes" id="UP000663829"/>
    </source>
</evidence>
<keyword evidence="3" id="KW-1185">Reference proteome</keyword>
<comment type="caution">
    <text evidence="1">The sequence shown here is derived from an EMBL/GenBank/DDBJ whole genome shotgun (WGS) entry which is preliminary data.</text>
</comment>
<gene>
    <name evidence="1" type="ORF">GPM918_LOCUS40818</name>
    <name evidence="2" type="ORF">SRO942_LOCUS41801</name>
</gene>
<sequence length="238" mass="26868">MFTLKTANQVADTILQPSSIQPSNVLQLLQWGRSDPPPQQQSTTEQLINWFDANIMENDTVAQNNSTDQINVNDDVEEQHTSKIRTDNEQLKDFDRNPVATRNQQIGNDQLNNIDQLNNRQLADITNSQTIILNRQATSVSVEGQTFEKELIGNGQTSEKDGSDTLQNITKDKNTKYEKKEKSNEKEIRNICKKILRLKSPIMSASDITKASTRVGTDPVQNRTMARKKLEKQGLLGT</sequence>
<dbReference type="AlphaFoldDB" id="A0A815Z0V1"/>
<protein>
    <submittedName>
        <fullName evidence="1">Uncharacterized protein</fullName>
    </submittedName>
</protein>
<dbReference type="Proteomes" id="UP000663829">
    <property type="component" value="Unassembled WGS sequence"/>
</dbReference>
<reference evidence="1" key="1">
    <citation type="submission" date="2021-02" db="EMBL/GenBank/DDBJ databases">
        <authorList>
            <person name="Nowell W R."/>
        </authorList>
    </citation>
    <scope>NUCLEOTIDE SEQUENCE</scope>
</reference>
<organism evidence="1 3">
    <name type="scientific">Didymodactylos carnosus</name>
    <dbReference type="NCBI Taxonomy" id="1234261"/>
    <lineage>
        <taxon>Eukaryota</taxon>
        <taxon>Metazoa</taxon>
        <taxon>Spiralia</taxon>
        <taxon>Gnathifera</taxon>
        <taxon>Rotifera</taxon>
        <taxon>Eurotatoria</taxon>
        <taxon>Bdelloidea</taxon>
        <taxon>Philodinida</taxon>
        <taxon>Philodinidae</taxon>
        <taxon>Didymodactylos</taxon>
    </lineage>
</organism>
<evidence type="ECO:0000313" key="2">
    <source>
        <dbReference type="EMBL" id="CAF4442912.1"/>
    </source>
</evidence>
<dbReference type="EMBL" id="CAJOBC010096815">
    <property type="protein sequence ID" value="CAF4442912.1"/>
    <property type="molecule type" value="Genomic_DNA"/>
</dbReference>
<accession>A0A815Z0V1</accession>
<feature type="non-terminal residue" evidence="1">
    <location>
        <position position="238"/>
    </location>
</feature>
<dbReference type="EMBL" id="CAJNOQ010030915">
    <property type="protein sequence ID" value="CAF1577199.1"/>
    <property type="molecule type" value="Genomic_DNA"/>
</dbReference>
<name>A0A815Z0V1_9BILA</name>
<proteinExistence type="predicted"/>